<keyword evidence="3 6" id="KW-0489">Methyltransferase</keyword>
<dbReference type="Gene3D" id="3.30.950.10">
    <property type="entry name" value="Methyltransferase, Cobalt-precorrin-4 Transmethylase, Domain 2"/>
    <property type="match status" value="1"/>
</dbReference>
<dbReference type="InterPro" id="IPR000878">
    <property type="entry name" value="4pyrrol_Mease"/>
</dbReference>
<dbReference type="FunFam" id="3.30.950.10:FF:000002">
    <property type="entry name" value="Ribosomal RNA small subunit methyltransferase I"/>
    <property type="match status" value="1"/>
</dbReference>
<dbReference type="GO" id="GO:0070677">
    <property type="term" value="F:rRNA (cytosine-2'-O-)-methyltransferase activity"/>
    <property type="evidence" value="ECO:0007669"/>
    <property type="project" value="UniProtKB-UniRule"/>
</dbReference>
<dbReference type="CDD" id="cd11648">
    <property type="entry name" value="RsmI"/>
    <property type="match status" value="1"/>
</dbReference>
<gene>
    <name evidence="6 9" type="primary">rsmI</name>
    <name evidence="9" type="ORF">KME65_03235</name>
</gene>
<evidence type="ECO:0000313" key="10">
    <source>
        <dbReference type="Proteomes" id="UP000770889"/>
    </source>
</evidence>
<evidence type="ECO:0000256" key="1">
    <source>
        <dbReference type="ARBA" id="ARBA00022490"/>
    </source>
</evidence>
<comment type="similarity">
    <text evidence="6">Belongs to the methyltransferase superfamily. RsmI family.</text>
</comment>
<sequence length="284" mass="31377">MSKGVLYVVATPIGNLEDISQRALETLQRVDLIAAEDTRHTRPLLKHYGIKTPLRAFHQYNEHAQLKQLLQSLEAGESIALVSDAGTPLISDPGFPLVRELIQRGGRVVPIPGASALICALSAAGLPTDRFLFLGFPPRQASQRLAWLQNLSHEASTLVFYESSHRVVDSLSDMGRAFGPAREGVVARELTKLHETILRGSLERLIDNLQQDSDQRKGEFVILVRGEEKKSQERVVVDVEQILITLLAELPLKQAVSLASRISGQKKNILYKQALGIIKAQDVM</sequence>
<keyword evidence="5 6" id="KW-0949">S-adenosyl-L-methionine</keyword>
<feature type="domain" description="Tetrapyrrole methylase" evidence="7">
    <location>
        <begin position="6"/>
        <end position="205"/>
    </location>
</feature>
<dbReference type="PANTHER" id="PTHR46111">
    <property type="entry name" value="RIBOSOMAL RNA SMALL SUBUNIT METHYLTRANSFERASE I"/>
    <property type="match status" value="1"/>
</dbReference>
<name>A0A944M6A9_9GAMM</name>
<dbReference type="InterPro" id="IPR018063">
    <property type="entry name" value="SAM_MeTrfase_RsmI_CS"/>
</dbReference>
<evidence type="ECO:0000259" key="7">
    <source>
        <dbReference type="Pfam" id="PF00590"/>
    </source>
</evidence>
<comment type="function">
    <text evidence="6">Catalyzes the 2'-O-methylation of the ribose of cytidine 1402 (C1402) in 16S rRNA.</text>
</comment>
<dbReference type="InterPro" id="IPR035996">
    <property type="entry name" value="4pyrrol_Methylase_sf"/>
</dbReference>
<dbReference type="NCBIfam" id="TIGR00096">
    <property type="entry name" value="16S rRNA (cytidine(1402)-2'-O)-methyltransferase"/>
    <property type="match status" value="1"/>
</dbReference>
<comment type="caution">
    <text evidence="9">The sequence shown here is derived from an EMBL/GenBank/DDBJ whole genome shotgun (WGS) entry which is preliminary data.</text>
</comment>
<organism evidence="9 10">
    <name type="scientific">Candidatus Thiodiazotropha taylori</name>
    <dbReference type="NCBI Taxonomy" id="2792791"/>
    <lineage>
        <taxon>Bacteria</taxon>
        <taxon>Pseudomonadati</taxon>
        <taxon>Pseudomonadota</taxon>
        <taxon>Gammaproteobacteria</taxon>
        <taxon>Chromatiales</taxon>
        <taxon>Sedimenticolaceae</taxon>
        <taxon>Candidatus Thiodiazotropha</taxon>
    </lineage>
</organism>
<evidence type="ECO:0000259" key="8">
    <source>
        <dbReference type="Pfam" id="PF23016"/>
    </source>
</evidence>
<feature type="domain" description="RsmI HTH" evidence="8">
    <location>
        <begin position="237"/>
        <end position="275"/>
    </location>
</feature>
<dbReference type="InterPro" id="IPR008189">
    <property type="entry name" value="rRNA_ssu_MeTfrase_I"/>
</dbReference>
<dbReference type="InterPro" id="IPR053910">
    <property type="entry name" value="RsmI_HTH"/>
</dbReference>
<dbReference type="EC" id="2.1.1.198" evidence="6"/>
<keyword evidence="4 6" id="KW-0808">Transferase</keyword>
<dbReference type="GO" id="GO:0005737">
    <property type="term" value="C:cytoplasm"/>
    <property type="evidence" value="ECO:0007669"/>
    <property type="project" value="UniProtKB-SubCell"/>
</dbReference>
<dbReference type="PROSITE" id="PS01296">
    <property type="entry name" value="RSMI"/>
    <property type="match status" value="1"/>
</dbReference>
<evidence type="ECO:0000256" key="2">
    <source>
        <dbReference type="ARBA" id="ARBA00022552"/>
    </source>
</evidence>
<dbReference type="Pfam" id="PF23016">
    <property type="entry name" value="RsmI_C"/>
    <property type="match status" value="1"/>
</dbReference>
<dbReference type="FunFam" id="3.40.1010.10:FF:000002">
    <property type="entry name" value="Ribosomal RNA small subunit methyltransferase I"/>
    <property type="match status" value="1"/>
</dbReference>
<evidence type="ECO:0000256" key="3">
    <source>
        <dbReference type="ARBA" id="ARBA00022603"/>
    </source>
</evidence>
<dbReference type="PANTHER" id="PTHR46111:SF1">
    <property type="entry name" value="RIBOSOMAL RNA SMALL SUBUNIT METHYLTRANSFERASE I"/>
    <property type="match status" value="1"/>
</dbReference>
<dbReference type="InterPro" id="IPR014777">
    <property type="entry name" value="4pyrrole_Mease_sub1"/>
</dbReference>
<keyword evidence="2 6" id="KW-0698">rRNA processing</keyword>
<dbReference type="Gene3D" id="3.40.1010.10">
    <property type="entry name" value="Cobalt-precorrin-4 Transmethylase, Domain 1"/>
    <property type="match status" value="1"/>
</dbReference>
<dbReference type="Proteomes" id="UP000770889">
    <property type="component" value="Unassembled WGS sequence"/>
</dbReference>
<dbReference type="Pfam" id="PF00590">
    <property type="entry name" value="TP_methylase"/>
    <property type="match status" value="1"/>
</dbReference>
<dbReference type="InterPro" id="IPR014776">
    <property type="entry name" value="4pyrrole_Mease_sub2"/>
</dbReference>
<comment type="catalytic activity">
    <reaction evidence="6">
        <text>cytidine(1402) in 16S rRNA + S-adenosyl-L-methionine = 2'-O-methylcytidine(1402) in 16S rRNA + S-adenosyl-L-homocysteine + H(+)</text>
        <dbReference type="Rhea" id="RHEA:42924"/>
        <dbReference type="Rhea" id="RHEA-COMP:10285"/>
        <dbReference type="Rhea" id="RHEA-COMP:10286"/>
        <dbReference type="ChEBI" id="CHEBI:15378"/>
        <dbReference type="ChEBI" id="CHEBI:57856"/>
        <dbReference type="ChEBI" id="CHEBI:59789"/>
        <dbReference type="ChEBI" id="CHEBI:74495"/>
        <dbReference type="ChEBI" id="CHEBI:82748"/>
        <dbReference type="EC" id="2.1.1.198"/>
    </reaction>
</comment>
<proteinExistence type="inferred from homology"/>
<evidence type="ECO:0000313" key="9">
    <source>
        <dbReference type="EMBL" id="MBT2987955.1"/>
    </source>
</evidence>
<reference evidence="9 10" key="1">
    <citation type="submission" date="2021-05" db="EMBL/GenBank/DDBJ databases">
        <title>Genetic and Functional Diversity in Clade A Lucinid endosymbionts from the Bahamas.</title>
        <authorList>
            <person name="Giani N.M."/>
            <person name="Engel A.S."/>
            <person name="Campbell B.J."/>
        </authorList>
    </citation>
    <scope>NUCLEOTIDE SEQUENCE [LARGE SCALE GENOMIC DNA]</scope>
    <source>
        <strain evidence="9">LUC16012Gg_MoonRockCtena</strain>
    </source>
</reference>
<dbReference type="EMBL" id="JAHHGM010000002">
    <property type="protein sequence ID" value="MBT2987955.1"/>
    <property type="molecule type" value="Genomic_DNA"/>
</dbReference>
<evidence type="ECO:0000256" key="5">
    <source>
        <dbReference type="ARBA" id="ARBA00022691"/>
    </source>
</evidence>
<evidence type="ECO:0000256" key="4">
    <source>
        <dbReference type="ARBA" id="ARBA00022679"/>
    </source>
</evidence>
<comment type="subcellular location">
    <subcellularLocation>
        <location evidence="6">Cytoplasm</location>
    </subcellularLocation>
</comment>
<evidence type="ECO:0000256" key="6">
    <source>
        <dbReference type="HAMAP-Rule" id="MF_01877"/>
    </source>
</evidence>
<dbReference type="AlphaFoldDB" id="A0A944M6A9"/>
<keyword evidence="1 6" id="KW-0963">Cytoplasm</keyword>
<protein>
    <recommendedName>
        <fullName evidence="6">Ribosomal RNA small subunit methyltransferase I</fullName>
        <ecNumber evidence="6">2.1.1.198</ecNumber>
    </recommendedName>
    <alternativeName>
        <fullName evidence="6">16S rRNA 2'-O-ribose C1402 methyltransferase</fullName>
    </alternativeName>
    <alternativeName>
        <fullName evidence="6">rRNA (cytidine-2'-O-)-methyltransferase RsmI</fullName>
    </alternativeName>
</protein>
<dbReference type="SUPFAM" id="SSF53790">
    <property type="entry name" value="Tetrapyrrole methylase"/>
    <property type="match status" value="1"/>
</dbReference>
<dbReference type="HAMAP" id="MF_01877">
    <property type="entry name" value="16SrRNA_methyltr_I"/>
    <property type="match status" value="1"/>
</dbReference>
<dbReference type="PIRSF" id="PIRSF005917">
    <property type="entry name" value="MTase_YraL"/>
    <property type="match status" value="1"/>
</dbReference>
<accession>A0A944M6A9</accession>